<name>A0ACD5Y2V1_AVESA</name>
<protein>
    <submittedName>
        <fullName evidence="1">Uncharacterized protein</fullName>
    </submittedName>
</protein>
<reference evidence="1" key="2">
    <citation type="submission" date="2025-09" db="UniProtKB">
        <authorList>
            <consortium name="EnsemblPlants"/>
        </authorList>
    </citation>
    <scope>IDENTIFICATION</scope>
</reference>
<accession>A0ACD5Y2V1</accession>
<organism evidence="1 2">
    <name type="scientific">Avena sativa</name>
    <name type="common">Oat</name>
    <dbReference type="NCBI Taxonomy" id="4498"/>
    <lineage>
        <taxon>Eukaryota</taxon>
        <taxon>Viridiplantae</taxon>
        <taxon>Streptophyta</taxon>
        <taxon>Embryophyta</taxon>
        <taxon>Tracheophyta</taxon>
        <taxon>Spermatophyta</taxon>
        <taxon>Magnoliopsida</taxon>
        <taxon>Liliopsida</taxon>
        <taxon>Poales</taxon>
        <taxon>Poaceae</taxon>
        <taxon>BOP clade</taxon>
        <taxon>Pooideae</taxon>
        <taxon>Poodae</taxon>
        <taxon>Poeae</taxon>
        <taxon>Poeae Chloroplast Group 1 (Aveneae type)</taxon>
        <taxon>Aveninae</taxon>
        <taxon>Avena</taxon>
    </lineage>
</organism>
<keyword evidence="2" id="KW-1185">Reference proteome</keyword>
<reference evidence="1" key="1">
    <citation type="submission" date="2021-05" db="EMBL/GenBank/DDBJ databases">
        <authorList>
            <person name="Scholz U."/>
            <person name="Mascher M."/>
            <person name="Fiebig A."/>
        </authorList>
    </citation>
    <scope>NUCLEOTIDE SEQUENCE [LARGE SCALE GENOMIC DNA]</scope>
</reference>
<evidence type="ECO:0000313" key="2">
    <source>
        <dbReference type="Proteomes" id="UP001732700"/>
    </source>
</evidence>
<dbReference type="EnsemblPlants" id="AVESA.00010b.r2.5CG0894660.1">
    <property type="protein sequence ID" value="AVESA.00010b.r2.5CG0894660.1.CDS.1"/>
    <property type="gene ID" value="AVESA.00010b.r2.5CG0894660"/>
</dbReference>
<sequence length="219" mass="23387">MEAAAASMLEAGLGRFRGPSLAAMLAEMWAPLAVALAALATLPSLLGRLQVLILRLRSRGKEVISSHISTYYSSGDDESDSDGEDEDDSSDEAATSSSGEEEEEAEVEGRIGYFEGAADGLDGCFPFGGAVVRTWQELPRRFSFNCGGFPSEGGVPAVRLWGASTASGEGSGQAWWDEADDSGRRQVAEAAAPVVVGWRRREHAARRRQRRLPVLPSPE</sequence>
<evidence type="ECO:0000313" key="1">
    <source>
        <dbReference type="EnsemblPlants" id="AVESA.00010b.r2.5CG0894660.1.CDS.1"/>
    </source>
</evidence>
<proteinExistence type="predicted"/>
<dbReference type="Proteomes" id="UP001732700">
    <property type="component" value="Chromosome 5C"/>
</dbReference>